<dbReference type="PANTHER" id="PTHR31944">
    <property type="entry name" value="HEME-RESPONSIVE ZINC FINGER TRANSCRIPTION FACTOR HAP1"/>
    <property type="match status" value="1"/>
</dbReference>
<gene>
    <name evidence="9" type="ORF">AAFC00_003430</name>
</gene>
<dbReference type="CDD" id="cd12148">
    <property type="entry name" value="fungal_TF_MHR"/>
    <property type="match status" value="1"/>
</dbReference>
<organism evidence="9 10">
    <name type="scientific">Neodothiora populina</name>
    <dbReference type="NCBI Taxonomy" id="2781224"/>
    <lineage>
        <taxon>Eukaryota</taxon>
        <taxon>Fungi</taxon>
        <taxon>Dikarya</taxon>
        <taxon>Ascomycota</taxon>
        <taxon>Pezizomycotina</taxon>
        <taxon>Dothideomycetes</taxon>
        <taxon>Dothideomycetidae</taxon>
        <taxon>Dothideales</taxon>
        <taxon>Dothioraceae</taxon>
        <taxon>Neodothiora</taxon>
    </lineage>
</organism>
<keyword evidence="1" id="KW-0479">Metal-binding</keyword>
<evidence type="ECO:0000256" key="3">
    <source>
        <dbReference type="ARBA" id="ARBA00023015"/>
    </source>
</evidence>
<feature type="compositionally biased region" description="Basic and acidic residues" evidence="7">
    <location>
        <begin position="715"/>
        <end position="726"/>
    </location>
</feature>
<dbReference type="RefSeq" id="XP_069200708.1">
    <property type="nucleotide sequence ID" value="XM_069342899.1"/>
</dbReference>
<evidence type="ECO:0000256" key="6">
    <source>
        <dbReference type="ARBA" id="ARBA00023242"/>
    </source>
</evidence>
<dbReference type="GeneID" id="95977131"/>
<name>A0ABR3PEP9_9PEZI</name>
<dbReference type="EMBL" id="JBFMKM010000008">
    <property type="protein sequence ID" value="KAL1304433.1"/>
    <property type="molecule type" value="Genomic_DNA"/>
</dbReference>
<evidence type="ECO:0000313" key="10">
    <source>
        <dbReference type="Proteomes" id="UP001562354"/>
    </source>
</evidence>
<protein>
    <recommendedName>
        <fullName evidence="8">Zn(2)-C6 fungal-type domain-containing protein</fullName>
    </recommendedName>
</protein>
<dbReference type="PROSITE" id="PS50048">
    <property type="entry name" value="ZN2_CY6_FUNGAL_2"/>
    <property type="match status" value="1"/>
</dbReference>
<accession>A0ABR3PEP9</accession>
<dbReference type="PANTHER" id="PTHR31944:SF131">
    <property type="entry name" value="HEME-RESPONSIVE ZINC FINGER TRANSCRIPTION FACTOR HAP1"/>
    <property type="match status" value="1"/>
</dbReference>
<dbReference type="Pfam" id="PF00172">
    <property type="entry name" value="Zn_clus"/>
    <property type="match status" value="1"/>
</dbReference>
<evidence type="ECO:0000256" key="5">
    <source>
        <dbReference type="ARBA" id="ARBA00023163"/>
    </source>
</evidence>
<sequence>MDHDQSPDVEGHARKRRRKVLSCTDCRRRKVQCDRGLPACNRCVKAGKSAACTYEDDPPPVNHGSISVNGSVAPTSGNVAKPTQPSVTVSREVWDDLLSRLLHQERTIERLRDGRTEYPMSSGLKDFTSNSSPHNLASSYDQGQSQTSQTVHFRGKSFKTQFHGATDPRSAMADVPEAFTFAREVISRSPALVRVRRELGELRQLKKSIEKEKDKRPHPDLLTHLPSRDRADAMISTYFDTIDAVYGLFHTPSFTRDYKSFCESPRAATPAFTVTVLLMIACVECFMEENPRLYVADSPVSRERAVQAIEACEMWLQEQSHKHTTLAYFQIHCLLLIAKEMNSIKAKRRWVDIGTFLRLAVAAGLHRDTTMLQNEASPFDQEMRKRIWYFIVEMDLKASLDRGMPAVALEYASDCGLPSNNHDEDFNVDSRELPDPRPDTEVTKMTYFRLSARSHTLRARLTTILNKFDPGLSYEDIIAYTRAIEQHISELPDWPSHSPVVAANANTSPVSDARPSTADVSSIVAQKFTLLRIQLEQFMLTLHTYAARQATSTMHLVISRTVFLTTSRSALRQLQALPGVCRTFMLLFRHGLVRIFVSVGHLGTLPRGNGSSEETQRNRIGTGSSILTLDDPGTAQALVDVANTALTLFEDRLLRSGNLQWTFTFAVYDLLRSQLPLSEQKKTPSGCDRILELFKYIVENQEPAFAARAASYDGPVEKKKNKEKPSFDLSRPSAQAYSTGSRRDAAPDPPDVSSMQQRQQTSLDSIALSGGDEFQALYNNSAGGGTGIPSTHSTSMTELLDWNFDDWMLYNNDVSFWPQDVAAAASSSAEAIAGVVDPGSDQLSGSRTVL</sequence>
<dbReference type="InterPro" id="IPR051430">
    <property type="entry name" value="Fungal_TF_Env_Response"/>
</dbReference>
<dbReference type="Gene3D" id="4.10.240.10">
    <property type="entry name" value="Zn(2)-C6 fungal-type DNA-binding domain"/>
    <property type="match status" value="1"/>
</dbReference>
<dbReference type="Proteomes" id="UP001562354">
    <property type="component" value="Unassembled WGS sequence"/>
</dbReference>
<keyword evidence="10" id="KW-1185">Reference proteome</keyword>
<evidence type="ECO:0000256" key="2">
    <source>
        <dbReference type="ARBA" id="ARBA00022833"/>
    </source>
</evidence>
<dbReference type="InterPro" id="IPR001138">
    <property type="entry name" value="Zn2Cys6_DnaBD"/>
</dbReference>
<feature type="domain" description="Zn(2)-C6 fungal-type" evidence="8">
    <location>
        <begin position="22"/>
        <end position="54"/>
    </location>
</feature>
<dbReference type="SMART" id="SM00066">
    <property type="entry name" value="GAL4"/>
    <property type="match status" value="1"/>
</dbReference>
<keyword evidence="4" id="KW-0238">DNA-binding</keyword>
<dbReference type="InterPro" id="IPR007219">
    <property type="entry name" value="XnlR_reg_dom"/>
</dbReference>
<dbReference type="SMART" id="SM00906">
    <property type="entry name" value="Fungal_trans"/>
    <property type="match status" value="1"/>
</dbReference>
<keyword evidence="5" id="KW-0804">Transcription</keyword>
<evidence type="ECO:0000256" key="4">
    <source>
        <dbReference type="ARBA" id="ARBA00023125"/>
    </source>
</evidence>
<evidence type="ECO:0000313" key="9">
    <source>
        <dbReference type="EMBL" id="KAL1304433.1"/>
    </source>
</evidence>
<feature type="compositionally biased region" description="Polar residues" evidence="7">
    <location>
        <begin position="127"/>
        <end position="145"/>
    </location>
</feature>
<keyword evidence="3" id="KW-0805">Transcription regulation</keyword>
<evidence type="ECO:0000256" key="7">
    <source>
        <dbReference type="SAM" id="MobiDB-lite"/>
    </source>
</evidence>
<evidence type="ECO:0000256" key="1">
    <source>
        <dbReference type="ARBA" id="ARBA00022723"/>
    </source>
</evidence>
<dbReference type="InterPro" id="IPR036864">
    <property type="entry name" value="Zn2-C6_fun-type_DNA-bd_sf"/>
</dbReference>
<dbReference type="CDD" id="cd00067">
    <property type="entry name" value="GAL4"/>
    <property type="match status" value="1"/>
</dbReference>
<feature type="region of interest" description="Disordered" evidence="7">
    <location>
        <begin position="709"/>
        <end position="761"/>
    </location>
</feature>
<evidence type="ECO:0000259" key="8">
    <source>
        <dbReference type="PROSITE" id="PS50048"/>
    </source>
</evidence>
<dbReference type="PROSITE" id="PS00463">
    <property type="entry name" value="ZN2_CY6_FUNGAL_1"/>
    <property type="match status" value="1"/>
</dbReference>
<reference evidence="9 10" key="1">
    <citation type="submission" date="2024-07" db="EMBL/GenBank/DDBJ databases">
        <title>Draft sequence of the Neodothiora populina.</title>
        <authorList>
            <person name="Drown D.D."/>
            <person name="Schuette U.S."/>
            <person name="Buechlein A.B."/>
            <person name="Rusch D.R."/>
            <person name="Winton L.W."/>
            <person name="Adams G.A."/>
        </authorList>
    </citation>
    <scope>NUCLEOTIDE SEQUENCE [LARGE SCALE GENOMIC DNA]</scope>
    <source>
        <strain evidence="9 10">CPC 39397</strain>
    </source>
</reference>
<proteinExistence type="predicted"/>
<comment type="caution">
    <text evidence="9">The sequence shown here is derived from an EMBL/GenBank/DDBJ whole genome shotgun (WGS) entry which is preliminary data.</text>
</comment>
<keyword evidence="2" id="KW-0862">Zinc</keyword>
<dbReference type="SUPFAM" id="SSF57701">
    <property type="entry name" value="Zn2/Cys6 DNA-binding domain"/>
    <property type="match status" value="1"/>
</dbReference>
<feature type="region of interest" description="Disordered" evidence="7">
    <location>
        <begin position="126"/>
        <end position="145"/>
    </location>
</feature>
<dbReference type="Pfam" id="PF04082">
    <property type="entry name" value="Fungal_trans"/>
    <property type="match status" value="1"/>
</dbReference>
<keyword evidence="6" id="KW-0539">Nucleus</keyword>